<evidence type="ECO:0000256" key="1">
    <source>
        <dbReference type="SAM" id="MobiDB-lite"/>
    </source>
</evidence>
<protein>
    <submittedName>
        <fullName evidence="2">Uncharacterized protein</fullName>
    </submittedName>
</protein>
<sequence length="340" mass="38381">MARSRNIKPSFFMNEDIIELPYEARLLFIGLWTLADREGRLENRPKKIKMSLFPADDINVAEQLENISKFGFIELYNADGTDVIHIVNFVKHQNPHGLEKDSDLPNKDGVYTVHNRNPKNKTIVGKPIQVNKADLKHFYDKTGPFAPQNAGSNGENSYQDNELSQTNSNGNTQEQLENSSTTVSISDQNALIPESFNLNPESFNLNPEDNNSAVSEVESTLQKFSFKSALKKHGVPEKDATEFMQIRKAKKAQNTQNAFDALLNESRKAGITLQQAIECCLKRQNPWGAFKASWYQNDKSEVNTGQSQGHQSFPRNVNEQWGAPKQYEPVPHTEVEGELI</sequence>
<feature type="region of interest" description="Disordered" evidence="1">
    <location>
        <begin position="139"/>
        <end position="183"/>
    </location>
</feature>
<feature type="compositionally biased region" description="Polar residues" evidence="1">
    <location>
        <begin position="301"/>
        <end position="319"/>
    </location>
</feature>
<dbReference type="RefSeq" id="WP_192834490.1">
    <property type="nucleotide sequence ID" value="NZ_JADAZL010000006.1"/>
</dbReference>
<dbReference type="Proteomes" id="UP000619170">
    <property type="component" value="Unassembled WGS sequence"/>
</dbReference>
<gene>
    <name evidence="2" type="ORF">IIQ43_12465</name>
</gene>
<organism evidence="2 3">
    <name type="scientific">Acinetobacter oleivorans</name>
    <dbReference type="NCBI Taxonomy" id="1148157"/>
    <lineage>
        <taxon>Bacteria</taxon>
        <taxon>Pseudomonadati</taxon>
        <taxon>Pseudomonadota</taxon>
        <taxon>Gammaproteobacteria</taxon>
        <taxon>Moraxellales</taxon>
        <taxon>Moraxellaceae</taxon>
        <taxon>Acinetobacter</taxon>
    </lineage>
</organism>
<feature type="compositionally biased region" description="Basic and acidic residues" evidence="1">
    <location>
        <begin position="331"/>
        <end position="340"/>
    </location>
</feature>
<reference evidence="3" key="1">
    <citation type="submission" date="2023-07" db="EMBL/GenBank/DDBJ databases">
        <title>Acinetobacter oleivorans assembled AC1583.</title>
        <authorList>
            <person name="Yeo C.C."/>
        </authorList>
    </citation>
    <scope>NUCLEOTIDE SEQUENCE [LARGE SCALE GENOMIC DNA]</scope>
    <source>
        <strain evidence="3">AC1583</strain>
    </source>
</reference>
<name>A0ABR9NKB8_9GAMM</name>
<comment type="caution">
    <text evidence="2">The sequence shown here is derived from an EMBL/GenBank/DDBJ whole genome shotgun (WGS) entry which is preliminary data.</text>
</comment>
<accession>A0ABR9NKB8</accession>
<dbReference type="EMBL" id="JADAZL010000006">
    <property type="protein sequence ID" value="MBE2165337.1"/>
    <property type="molecule type" value="Genomic_DNA"/>
</dbReference>
<keyword evidence="3" id="KW-1185">Reference proteome</keyword>
<feature type="compositionally biased region" description="Polar residues" evidence="1">
    <location>
        <begin position="149"/>
        <end position="183"/>
    </location>
</feature>
<proteinExistence type="predicted"/>
<evidence type="ECO:0000313" key="3">
    <source>
        <dbReference type="Proteomes" id="UP000619170"/>
    </source>
</evidence>
<evidence type="ECO:0000313" key="2">
    <source>
        <dbReference type="EMBL" id="MBE2165337.1"/>
    </source>
</evidence>
<feature type="region of interest" description="Disordered" evidence="1">
    <location>
        <begin position="301"/>
        <end position="340"/>
    </location>
</feature>